<proteinExistence type="inferred from homology"/>
<feature type="region of interest" description="Disordered" evidence="6">
    <location>
        <begin position="661"/>
        <end position="690"/>
    </location>
</feature>
<feature type="coiled-coil region" evidence="5">
    <location>
        <begin position="30"/>
        <end position="85"/>
    </location>
</feature>
<feature type="coiled-coil region" evidence="5">
    <location>
        <begin position="128"/>
        <end position="277"/>
    </location>
</feature>
<feature type="coiled-coil region" evidence="5">
    <location>
        <begin position="324"/>
        <end position="393"/>
    </location>
</feature>
<gene>
    <name evidence="7" type="ORF">N320_03876</name>
</gene>
<evidence type="ECO:0000256" key="6">
    <source>
        <dbReference type="SAM" id="MobiDB-lite"/>
    </source>
</evidence>
<accession>A0A091GZ31</accession>
<dbReference type="AlphaFoldDB" id="A0A091GZ31"/>
<dbReference type="GO" id="GO:0005814">
    <property type="term" value="C:centriole"/>
    <property type="evidence" value="ECO:0007669"/>
    <property type="project" value="UniProtKB-SubCell"/>
</dbReference>
<evidence type="ECO:0000313" key="8">
    <source>
        <dbReference type="Proteomes" id="UP000054064"/>
    </source>
</evidence>
<feature type="non-terminal residue" evidence="7">
    <location>
        <position position="1"/>
    </location>
</feature>
<protein>
    <submittedName>
        <fullName evidence="7">Testis-specific 10</fullName>
    </submittedName>
</protein>
<organism evidence="7 8">
    <name type="scientific">Buceros rhinoceros silvestris</name>
    <dbReference type="NCBI Taxonomy" id="175836"/>
    <lineage>
        <taxon>Eukaryota</taxon>
        <taxon>Metazoa</taxon>
        <taxon>Chordata</taxon>
        <taxon>Craniata</taxon>
        <taxon>Vertebrata</taxon>
        <taxon>Euteleostomi</taxon>
        <taxon>Archelosauria</taxon>
        <taxon>Archosauria</taxon>
        <taxon>Dinosauria</taxon>
        <taxon>Saurischia</taxon>
        <taxon>Theropoda</taxon>
        <taxon>Coelurosauria</taxon>
        <taxon>Aves</taxon>
        <taxon>Neognathae</taxon>
        <taxon>Neoaves</taxon>
        <taxon>Telluraves</taxon>
        <taxon>Coraciimorphae</taxon>
        <taxon>Bucerotiformes</taxon>
        <taxon>Bucerotidae</taxon>
        <taxon>Buceros</taxon>
    </lineage>
</organism>
<feature type="non-terminal residue" evidence="7">
    <location>
        <position position="690"/>
    </location>
</feature>
<evidence type="ECO:0000256" key="1">
    <source>
        <dbReference type="ARBA" id="ARBA00004114"/>
    </source>
</evidence>
<comment type="similarity">
    <text evidence="4">Belongs to the CEP135/TSGA10 family.</text>
</comment>
<feature type="coiled-coil region" evidence="5">
    <location>
        <begin position="586"/>
        <end position="627"/>
    </location>
</feature>
<keyword evidence="3" id="KW-0206">Cytoskeleton</keyword>
<keyword evidence="8" id="KW-1185">Reference proteome</keyword>
<evidence type="ECO:0000256" key="2">
    <source>
        <dbReference type="ARBA" id="ARBA00022490"/>
    </source>
</evidence>
<evidence type="ECO:0000256" key="5">
    <source>
        <dbReference type="SAM" id="Coils"/>
    </source>
</evidence>
<dbReference type="Proteomes" id="UP000054064">
    <property type="component" value="Unassembled WGS sequence"/>
</dbReference>
<keyword evidence="2" id="KW-0963">Cytoplasm</keyword>
<evidence type="ECO:0000313" key="7">
    <source>
        <dbReference type="EMBL" id="KFO88836.1"/>
    </source>
</evidence>
<keyword evidence="5" id="KW-0175">Coiled coil</keyword>
<evidence type="ECO:0000256" key="4">
    <source>
        <dbReference type="ARBA" id="ARBA00038123"/>
    </source>
</evidence>
<feature type="compositionally biased region" description="Basic and acidic residues" evidence="6">
    <location>
        <begin position="672"/>
        <end position="690"/>
    </location>
</feature>
<dbReference type="PANTHER" id="PTHR20544:SF2">
    <property type="entry name" value="TESTIS SPECIFIC 10"/>
    <property type="match status" value="1"/>
</dbReference>
<dbReference type="EMBL" id="KL518507">
    <property type="protein sequence ID" value="KFO88836.1"/>
    <property type="molecule type" value="Genomic_DNA"/>
</dbReference>
<sequence>VFRNTFSSPKQASTCGSISDPEVLKRLKEYEELKSTLKNYERYVAEIQGNLKVLTAERDKIFNLYEQAQEEVSRLRQEVIKCSSTPKNTVRAQAVLRHLEIERDTALSDFRRMATERDSLREQLKISQESAFREKAHLEQRIEDLETTVQNLDSERLEQMSKVALMKDCIDSLETEMKRLARRALDSETERSHQQAECVSLRLFNEKTEQSLLETEQNLVKKKYEMQLAQEKIRCLDEKIDNFSRQSLLQQEEICALKETVAQLHKEKATLQDYVEEGKEQIAFFEESLSVKEKIIADFKILISELEHSTKKSAEALCVREKDITSLHQQLQETSKELAQTNKNRESLAQENDRLQEHLSNIKQESQVLYRKIVKYENELDNMKLKAQDSNTDIVRLKGILKSKERENCELLENYHKACEQGESWEAKWHQAEADCSSVRLALISAEFENRRLKEKIESLETELGQLFYLLSCLFPLENLKNLNGNARHGFGNMLQTYKLPSGLGLLGVFVADHLCFLNIAQATEGYPCTLNTEEALNSCCKCESNHSEIEVLRKQLGNERASVKKNLESLIVSNCEKEFQLQKAKQEKDSEIQFLKEQLSSAESKLAVQSQDFTQLRNRAAQLELELGITKIRLETKCFERQVYVECAVQELRHQKHPIPYQLSSTLRTSSPERSHHRFPDRSPDGSLE</sequence>
<evidence type="ECO:0000256" key="3">
    <source>
        <dbReference type="ARBA" id="ARBA00023212"/>
    </source>
</evidence>
<comment type="subcellular location">
    <subcellularLocation>
        <location evidence="1">Cytoplasm</location>
        <location evidence="1">Cytoskeleton</location>
        <location evidence="1">Microtubule organizing center</location>
        <location evidence="1">Centrosome</location>
        <location evidence="1">Centriole</location>
    </subcellularLocation>
</comment>
<reference evidence="7 8" key="1">
    <citation type="submission" date="2014-04" db="EMBL/GenBank/DDBJ databases">
        <title>Genome evolution of avian class.</title>
        <authorList>
            <person name="Zhang G."/>
            <person name="Li C."/>
        </authorList>
    </citation>
    <scope>NUCLEOTIDE SEQUENCE [LARGE SCALE GENOMIC DNA]</scope>
    <source>
        <strain evidence="7">BGI_N320</strain>
    </source>
</reference>
<dbReference type="PANTHER" id="PTHR20544">
    <property type="entry name" value="CENTROSOMAL PROTEIN CEP135"/>
    <property type="match status" value="1"/>
</dbReference>
<dbReference type="InterPro" id="IPR051877">
    <property type="entry name" value="Centriole_BasalBody_StrucProt"/>
</dbReference>
<name>A0A091GZ31_BUCRH</name>